<keyword evidence="3" id="KW-0963">Cytoplasm</keyword>
<evidence type="ECO:0000256" key="5">
    <source>
        <dbReference type="SAM" id="MobiDB-lite"/>
    </source>
</evidence>
<dbReference type="SUPFAM" id="SSF69103">
    <property type="entry name" value="Arp2/3 complex 16 kDa subunit ARPC5"/>
    <property type="match status" value="1"/>
</dbReference>
<keyword evidence="8" id="KW-1185">Reference proteome</keyword>
<keyword evidence="4" id="KW-0206">Cytoskeleton</keyword>
<dbReference type="InterPro" id="IPR048998">
    <property type="entry name" value="STPR"/>
</dbReference>
<feature type="compositionally biased region" description="Basic and acidic residues" evidence="5">
    <location>
        <begin position="13"/>
        <end position="76"/>
    </location>
</feature>
<accession>A0AA36DSQ2</accession>
<dbReference type="InterPro" id="IPR006789">
    <property type="entry name" value="ARPC5"/>
</dbReference>
<comment type="caution">
    <text evidence="7">The sequence shown here is derived from an EMBL/GenBank/DDBJ whole genome shotgun (WGS) entry which is preliminary data.</text>
</comment>
<dbReference type="Proteomes" id="UP001176961">
    <property type="component" value="Unassembled WGS sequence"/>
</dbReference>
<proteinExistence type="inferred from homology"/>
<comment type="similarity">
    <text evidence="2">Belongs to the ARPC5 family.</text>
</comment>
<feature type="region of interest" description="Disordered" evidence="5">
    <location>
        <begin position="1"/>
        <end position="76"/>
    </location>
</feature>
<evidence type="ECO:0000256" key="1">
    <source>
        <dbReference type="ARBA" id="ARBA00004245"/>
    </source>
</evidence>
<dbReference type="InterPro" id="IPR036743">
    <property type="entry name" value="ARPC5_sf"/>
</dbReference>
<dbReference type="GO" id="GO:0034314">
    <property type="term" value="P:Arp2/3 complex-mediated actin nucleation"/>
    <property type="evidence" value="ECO:0007669"/>
    <property type="project" value="InterPro"/>
</dbReference>
<comment type="subcellular location">
    <subcellularLocation>
        <location evidence="1">Cytoplasm</location>
        <location evidence="1">Cytoskeleton</location>
    </subcellularLocation>
</comment>
<dbReference type="GO" id="GO:0030833">
    <property type="term" value="P:regulation of actin filament polymerization"/>
    <property type="evidence" value="ECO:0007669"/>
    <property type="project" value="InterPro"/>
</dbReference>
<evidence type="ECO:0000256" key="3">
    <source>
        <dbReference type="ARBA" id="ARBA00022490"/>
    </source>
</evidence>
<evidence type="ECO:0000313" key="7">
    <source>
        <dbReference type="EMBL" id="CAJ0591377.1"/>
    </source>
</evidence>
<dbReference type="Pfam" id="PF21107">
    <property type="entry name" value="STPRs"/>
    <property type="match status" value="1"/>
</dbReference>
<sequence>MPPKRSYIGSVDPRAKRMRETREAETPDQRARRLENERVRMSEARASETTEEYEARLEENRRRNAELRAAETPEQRRARLEDIRLRVAELTAAETPEQHQERLEQNRIRIANIRASETPEDRQGKNEENRQRVAASRATETPEQRQTRLDVNSSRQRQRFKLKCKKNKEMCNNIEERKRTFLNIFLFRADKMAKNMENTSYRKIEVDAYDPENYDENEDAGETLGLGPNERTVTSFLQANRFENALHAALLNPPL</sequence>
<dbReference type="EMBL" id="CATQJL010000001">
    <property type="protein sequence ID" value="CAJ0591377.1"/>
    <property type="molecule type" value="Genomic_DNA"/>
</dbReference>
<evidence type="ECO:0000313" key="8">
    <source>
        <dbReference type="Proteomes" id="UP001176961"/>
    </source>
</evidence>
<dbReference type="AlphaFoldDB" id="A0AA36DSQ2"/>
<reference evidence="7" key="1">
    <citation type="submission" date="2023-07" db="EMBL/GenBank/DDBJ databases">
        <authorList>
            <consortium name="CYATHOMIX"/>
        </authorList>
    </citation>
    <scope>NUCLEOTIDE SEQUENCE</scope>
    <source>
        <strain evidence="7">N/A</strain>
    </source>
</reference>
<gene>
    <name evidence="7" type="ORF">CYNAS_LOCUS3360</name>
</gene>
<feature type="region of interest" description="Disordered" evidence="5">
    <location>
        <begin position="112"/>
        <end position="156"/>
    </location>
</feature>
<dbReference type="Gene3D" id="1.25.40.190">
    <property type="entry name" value="Actin-related protein 2/3 complex subunit 5"/>
    <property type="match status" value="1"/>
</dbReference>
<evidence type="ECO:0000256" key="2">
    <source>
        <dbReference type="ARBA" id="ARBA00006084"/>
    </source>
</evidence>
<evidence type="ECO:0000259" key="6">
    <source>
        <dbReference type="Pfam" id="PF21107"/>
    </source>
</evidence>
<dbReference type="Pfam" id="PF04699">
    <property type="entry name" value="P16-Arc"/>
    <property type="match status" value="1"/>
</dbReference>
<organism evidence="7 8">
    <name type="scientific">Cylicocyclus nassatus</name>
    <name type="common">Nematode worm</name>
    <dbReference type="NCBI Taxonomy" id="53992"/>
    <lineage>
        <taxon>Eukaryota</taxon>
        <taxon>Metazoa</taxon>
        <taxon>Ecdysozoa</taxon>
        <taxon>Nematoda</taxon>
        <taxon>Chromadorea</taxon>
        <taxon>Rhabditida</taxon>
        <taxon>Rhabditina</taxon>
        <taxon>Rhabditomorpha</taxon>
        <taxon>Strongyloidea</taxon>
        <taxon>Strongylidae</taxon>
        <taxon>Cylicocyclus</taxon>
    </lineage>
</organism>
<dbReference type="GO" id="GO:0005885">
    <property type="term" value="C:Arp2/3 protein complex"/>
    <property type="evidence" value="ECO:0007669"/>
    <property type="project" value="InterPro"/>
</dbReference>
<feature type="compositionally biased region" description="Basic and acidic residues" evidence="5">
    <location>
        <begin position="117"/>
        <end position="131"/>
    </location>
</feature>
<evidence type="ECO:0000256" key="4">
    <source>
        <dbReference type="ARBA" id="ARBA00023212"/>
    </source>
</evidence>
<feature type="domain" description="STPR" evidence="6">
    <location>
        <begin position="54"/>
        <end position="123"/>
    </location>
</feature>
<protein>
    <recommendedName>
        <fullName evidence="6">STPR domain-containing protein</fullName>
    </recommendedName>
</protein>
<name>A0AA36DSQ2_CYLNA</name>